<gene>
    <name evidence="2" type="ORF">AXF42_Ash017812</name>
</gene>
<evidence type="ECO:0000256" key="1">
    <source>
        <dbReference type="SAM" id="MobiDB-lite"/>
    </source>
</evidence>
<reference evidence="2 3" key="1">
    <citation type="journal article" date="2017" name="Nature">
        <title>The Apostasia genome and the evolution of orchids.</title>
        <authorList>
            <person name="Zhang G.Q."/>
            <person name="Liu K.W."/>
            <person name="Li Z."/>
            <person name="Lohaus R."/>
            <person name="Hsiao Y.Y."/>
            <person name="Niu S.C."/>
            <person name="Wang J.Y."/>
            <person name="Lin Y.C."/>
            <person name="Xu Q."/>
            <person name="Chen L.J."/>
            <person name="Yoshida K."/>
            <person name="Fujiwara S."/>
            <person name="Wang Z.W."/>
            <person name="Zhang Y.Q."/>
            <person name="Mitsuda N."/>
            <person name="Wang M."/>
            <person name="Liu G.H."/>
            <person name="Pecoraro L."/>
            <person name="Huang H.X."/>
            <person name="Xiao X.J."/>
            <person name="Lin M."/>
            <person name="Wu X.Y."/>
            <person name="Wu W.L."/>
            <person name="Chen Y.Y."/>
            <person name="Chang S.B."/>
            <person name="Sakamoto S."/>
            <person name="Ohme-Takagi M."/>
            <person name="Yagi M."/>
            <person name="Zeng S.J."/>
            <person name="Shen C.Y."/>
            <person name="Yeh C.M."/>
            <person name="Luo Y.B."/>
            <person name="Tsai W.C."/>
            <person name="Van de Peer Y."/>
            <person name="Liu Z.J."/>
        </authorList>
    </citation>
    <scope>NUCLEOTIDE SEQUENCE [LARGE SCALE GENOMIC DNA]</scope>
    <source>
        <strain evidence="3">cv. Shenzhen</strain>
        <tissue evidence="2">Stem</tissue>
    </source>
</reference>
<evidence type="ECO:0000313" key="2">
    <source>
        <dbReference type="EMBL" id="PKA50218.1"/>
    </source>
</evidence>
<proteinExistence type="predicted"/>
<dbReference type="Proteomes" id="UP000236161">
    <property type="component" value="Unassembled WGS sequence"/>
</dbReference>
<protein>
    <submittedName>
        <fullName evidence="2">Uncharacterized protein</fullName>
    </submittedName>
</protein>
<name>A0A2I0A3U2_9ASPA</name>
<dbReference type="AlphaFoldDB" id="A0A2I0A3U2"/>
<keyword evidence="3" id="KW-1185">Reference proteome</keyword>
<dbReference type="EMBL" id="KZ452027">
    <property type="protein sequence ID" value="PKA50218.1"/>
    <property type="molecule type" value="Genomic_DNA"/>
</dbReference>
<organism evidence="2 3">
    <name type="scientific">Apostasia shenzhenica</name>
    <dbReference type="NCBI Taxonomy" id="1088818"/>
    <lineage>
        <taxon>Eukaryota</taxon>
        <taxon>Viridiplantae</taxon>
        <taxon>Streptophyta</taxon>
        <taxon>Embryophyta</taxon>
        <taxon>Tracheophyta</taxon>
        <taxon>Spermatophyta</taxon>
        <taxon>Magnoliopsida</taxon>
        <taxon>Liliopsida</taxon>
        <taxon>Asparagales</taxon>
        <taxon>Orchidaceae</taxon>
        <taxon>Apostasioideae</taxon>
        <taxon>Apostasia</taxon>
    </lineage>
</organism>
<feature type="compositionally biased region" description="Basic and acidic residues" evidence="1">
    <location>
        <begin position="70"/>
        <end position="88"/>
    </location>
</feature>
<accession>A0A2I0A3U2</accession>
<sequence length="147" mass="15969">MKLKRRWSRENSELGHQGEVLPRQRRFSPAARLQQNPHRHGPLRLRQGLPAQPKPESSPAQPAVEAPAALRDERGEEEGLRLPGEHLRAPPLTGPSATSPESRSTSAGSTARRSGVVTAAPRSTPPTPTIRLTLGDYVLILLVVSCC</sequence>
<feature type="compositionally biased region" description="Low complexity" evidence="1">
    <location>
        <begin position="102"/>
        <end position="122"/>
    </location>
</feature>
<feature type="region of interest" description="Disordered" evidence="1">
    <location>
        <begin position="1"/>
        <end position="129"/>
    </location>
</feature>
<evidence type="ECO:0000313" key="3">
    <source>
        <dbReference type="Proteomes" id="UP000236161"/>
    </source>
</evidence>